<dbReference type="Pfam" id="PF00534">
    <property type="entry name" value="Glycos_transf_1"/>
    <property type="match status" value="1"/>
</dbReference>
<reference evidence="3 4" key="1">
    <citation type="submission" date="2018-05" db="EMBL/GenBank/DDBJ databases">
        <title>Flavobacterium sp. MEBiC07310.</title>
        <authorList>
            <person name="Baek K."/>
        </authorList>
    </citation>
    <scope>NUCLEOTIDE SEQUENCE [LARGE SCALE GENOMIC DNA]</scope>
    <source>
        <strain evidence="3 4">MEBiC07310</strain>
    </source>
</reference>
<evidence type="ECO:0000259" key="2">
    <source>
        <dbReference type="Pfam" id="PF00534"/>
    </source>
</evidence>
<accession>A0A2U8QU41</accession>
<dbReference type="RefSeq" id="WP_109569036.1">
    <property type="nucleotide sequence ID" value="NZ_CP029463.1"/>
</dbReference>
<name>A0A2U8QU41_9FLAO</name>
<dbReference type="Gene3D" id="3.40.50.2000">
    <property type="entry name" value="Glycogen Phosphorylase B"/>
    <property type="match status" value="2"/>
</dbReference>
<dbReference type="InterPro" id="IPR001296">
    <property type="entry name" value="Glyco_trans_1"/>
</dbReference>
<sequence>MEVISMTKKIKIAFVTASDPLDKKSWSGIYYQMYQNLKNNVEKVDCIGPIPLFFIKAMAVTNRLTKLIFRKGYNYKNSILLSYIHSKYIQLKLRGKHYDYIFAPAASTEIAFLNTDIPIIYCSDSSFGQMNEYYDTYSNLFEFSVKESNIIEQKAIEKAAYITYPSNWAKNYVVNHYNSKAKIAVLPFGANIDERYVHFEPKQISKYETVNILFLGVDWYRKGGDLVYDTFLRLLEAEYDIHLTVCGCIPPVKHDKMKVIPFLNKNKESDLKELAAIFKNSHFLFLPSKAECFGIVFCEASAYGVPSISRNTGG</sequence>
<organism evidence="3 4">
    <name type="scientific">Flavobacterium sediminis</name>
    <dbReference type="NCBI Taxonomy" id="2201181"/>
    <lineage>
        <taxon>Bacteria</taxon>
        <taxon>Pseudomonadati</taxon>
        <taxon>Bacteroidota</taxon>
        <taxon>Flavobacteriia</taxon>
        <taxon>Flavobacteriales</taxon>
        <taxon>Flavobacteriaceae</taxon>
        <taxon>Flavobacterium</taxon>
    </lineage>
</organism>
<proteinExistence type="predicted"/>
<feature type="domain" description="Glycosyl transferase family 1" evidence="2">
    <location>
        <begin position="210"/>
        <end position="314"/>
    </location>
</feature>
<dbReference type="Proteomes" id="UP000245429">
    <property type="component" value="Chromosome"/>
</dbReference>
<dbReference type="PANTHER" id="PTHR46401">
    <property type="entry name" value="GLYCOSYLTRANSFERASE WBBK-RELATED"/>
    <property type="match status" value="1"/>
</dbReference>
<keyword evidence="1" id="KW-0808">Transferase</keyword>
<gene>
    <name evidence="3" type="ORF">DI487_07190</name>
</gene>
<dbReference type="GO" id="GO:0016757">
    <property type="term" value="F:glycosyltransferase activity"/>
    <property type="evidence" value="ECO:0007669"/>
    <property type="project" value="InterPro"/>
</dbReference>
<dbReference type="KEGG" id="fse:DI487_07190"/>
<dbReference type="CDD" id="cd03801">
    <property type="entry name" value="GT4_PimA-like"/>
    <property type="match status" value="1"/>
</dbReference>
<evidence type="ECO:0000313" key="3">
    <source>
        <dbReference type="EMBL" id="AWM13668.1"/>
    </source>
</evidence>
<dbReference type="EMBL" id="CP029463">
    <property type="protein sequence ID" value="AWM13668.1"/>
    <property type="molecule type" value="Genomic_DNA"/>
</dbReference>
<evidence type="ECO:0000313" key="4">
    <source>
        <dbReference type="Proteomes" id="UP000245429"/>
    </source>
</evidence>
<keyword evidence="4" id="KW-1185">Reference proteome</keyword>
<dbReference type="OrthoDB" id="139410at2"/>
<evidence type="ECO:0000256" key="1">
    <source>
        <dbReference type="ARBA" id="ARBA00022679"/>
    </source>
</evidence>
<dbReference type="SUPFAM" id="SSF53756">
    <property type="entry name" value="UDP-Glycosyltransferase/glycogen phosphorylase"/>
    <property type="match status" value="1"/>
</dbReference>
<protein>
    <recommendedName>
        <fullName evidence="2">Glycosyl transferase family 1 domain-containing protein</fullName>
    </recommendedName>
</protein>
<dbReference type="AlphaFoldDB" id="A0A2U8QU41"/>
<dbReference type="PANTHER" id="PTHR46401:SF2">
    <property type="entry name" value="GLYCOSYLTRANSFERASE WBBK-RELATED"/>
    <property type="match status" value="1"/>
</dbReference>